<dbReference type="AlphaFoldDB" id="A0A8J5N2X8"/>
<sequence>MITTSKIVLAITVFIWARGTLAVEQCLVYSHGAPQTSLQDSQPTTISLKPQDPKWRINLLLSGNDETCVSLESNGNMVYASVIDGDCKSHNQSPDVHSMKEFPQEEWTHLKITKNCSQLHLHVVGYYVFPIVKDLQDLKVIFNQGVSFTFNCKDMCVYEVKPNKHKQNLTPFREFFFKPNITFKKIQVTCWTKTLTGKMVKTIVHVTRASLALAPSDWVIVTGDVKEKWLIFKNQESVKIDNVEFSEPLIVDGSSFWSD</sequence>
<accession>A0A8J5N2X8</accession>
<protein>
    <submittedName>
        <fullName evidence="2">Uncharacterized protein</fullName>
    </submittedName>
</protein>
<feature type="chain" id="PRO_5035183191" evidence="1">
    <location>
        <begin position="23"/>
        <end position="259"/>
    </location>
</feature>
<proteinExistence type="predicted"/>
<evidence type="ECO:0000313" key="3">
    <source>
        <dbReference type="Proteomes" id="UP000747542"/>
    </source>
</evidence>
<dbReference type="Proteomes" id="UP000747542">
    <property type="component" value="Unassembled WGS sequence"/>
</dbReference>
<name>A0A8J5N2X8_HOMAM</name>
<keyword evidence="1" id="KW-0732">Signal</keyword>
<evidence type="ECO:0000256" key="1">
    <source>
        <dbReference type="SAM" id="SignalP"/>
    </source>
</evidence>
<organism evidence="2 3">
    <name type="scientific">Homarus americanus</name>
    <name type="common">American lobster</name>
    <dbReference type="NCBI Taxonomy" id="6706"/>
    <lineage>
        <taxon>Eukaryota</taxon>
        <taxon>Metazoa</taxon>
        <taxon>Ecdysozoa</taxon>
        <taxon>Arthropoda</taxon>
        <taxon>Crustacea</taxon>
        <taxon>Multicrustacea</taxon>
        <taxon>Malacostraca</taxon>
        <taxon>Eumalacostraca</taxon>
        <taxon>Eucarida</taxon>
        <taxon>Decapoda</taxon>
        <taxon>Pleocyemata</taxon>
        <taxon>Astacidea</taxon>
        <taxon>Nephropoidea</taxon>
        <taxon>Nephropidae</taxon>
        <taxon>Homarus</taxon>
    </lineage>
</organism>
<keyword evidence="3" id="KW-1185">Reference proteome</keyword>
<dbReference type="EMBL" id="JAHLQT010011563">
    <property type="protein sequence ID" value="KAG7172227.1"/>
    <property type="molecule type" value="Genomic_DNA"/>
</dbReference>
<gene>
    <name evidence="2" type="ORF">Hamer_G009574</name>
</gene>
<feature type="signal peptide" evidence="1">
    <location>
        <begin position="1"/>
        <end position="22"/>
    </location>
</feature>
<comment type="caution">
    <text evidence="2">The sequence shown here is derived from an EMBL/GenBank/DDBJ whole genome shotgun (WGS) entry which is preliminary data.</text>
</comment>
<evidence type="ECO:0000313" key="2">
    <source>
        <dbReference type="EMBL" id="KAG7172227.1"/>
    </source>
</evidence>
<reference evidence="2" key="1">
    <citation type="journal article" date="2021" name="Sci. Adv.">
        <title>The American lobster genome reveals insights on longevity, neural, and immune adaptations.</title>
        <authorList>
            <person name="Polinski J.M."/>
            <person name="Zimin A.V."/>
            <person name="Clark K.F."/>
            <person name="Kohn A.B."/>
            <person name="Sadowski N."/>
            <person name="Timp W."/>
            <person name="Ptitsyn A."/>
            <person name="Khanna P."/>
            <person name="Romanova D.Y."/>
            <person name="Williams P."/>
            <person name="Greenwood S.J."/>
            <person name="Moroz L.L."/>
            <person name="Walt D.R."/>
            <person name="Bodnar A.G."/>
        </authorList>
    </citation>
    <scope>NUCLEOTIDE SEQUENCE</scope>
    <source>
        <strain evidence="2">GMGI-L3</strain>
    </source>
</reference>